<dbReference type="PROSITE" id="PS50011">
    <property type="entry name" value="PROTEIN_KINASE_DOM"/>
    <property type="match status" value="1"/>
</dbReference>
<evidence type="ECO:0000313" key="13">
    <source>
        <dbReference type="EMBL" id="CAD7242722.1"/>
    </source>
</evidence>
<evidence type="ECO:0000259" key="12">
    <source>
        <dbReference type="PROSITE" id="PS50011"/>
    </source>
</evidence>
<dbReference type="InterPro" id="IPR000719">
    <property type="entry name" value="Prot_kinase_dom"/>
</dbReference>
<accession>A0A7R9A1L5</accession>
<evidence type="ECO:0000256" key="6">
    <source>
        <dbReference type="ARBA" id="ARBA00022777"/>
    </source>
</evidence>
<dbReference type="SMART" id="SM00220">
    <property type="entry name" value="S_TKc"/>
    <property type="match status" value="1"/>
</dbReference>
<dbReference type="EMBL" id="LR899825">
    <property type="protein sequence ID" value="CAD7242722.1"/>
    <property type="molecule type" value="Genomic_DNA"/>
</dbReference>
<evidence type="ECO:0000256" key="8">
    <source>
        <dbReference type="ARBA" id="ARBA00047899"/>
    </source>
</evidence>
<dbReference type="Pfam" id="PF00069">
    <property type="entry name" value="Pkinase"/>
    <property type="match status" value="1"/>
</dbReference>
<evidence type="ECO:0000313" key="14">
    <source>
        <dbReference type="Proteomes" id="UP000677054"/>
    </source>
</evidence>
<dbReference type="InterPro" id="IPR008271">
    <property type="entry name" value="Ser/Thr_kinase_AS"/>
</dbReference>
<dbReference type="FunFam" id="1.10.510.10:FF:000754">
    <property type="entry name" value="Interleukin-1 receptor-associated kinase"/>
    <property type="match status" value="1"/>
</dbReference>
<dbReference type="InterPro" id="IPR011029">
    <property type="entry name" value="DEATH-like_dom_sf"/>
</dbReference>
<dbReference type="SUPFAM" id="SSF47986">
    <property type="entry name" value="DEATH domain"/>
    <property type="match status" value="1"/>
</dbReference>
<dbReference type="PROSITE" id="PS00107">
    <property type="entry name" value="PROTEIN_KINASE_ATP"/>
    <property type="match status" value="1"/>
</dbReference>
<feature type="binding site" evidence="10">
    <location>
        <position position="285"/>
    </location>
    <ligand>
        <name>ATP</name>
        <dbReference type="ChEBI" id="CHEBI:30616"/>
    </ligand>
</feature>
<evidence type="ECO:0000256" key="7">
    <source>
        <dbReference type="ARBA" id="ARBA00022840"/>
    </source>
</evidence>
<reference evidence="13" key="1">
    <citation type="submission" date="2020-11" db="EMBL/GenBank/DDBJ databases">
        <authorList>
            <person name="Tran Van P."/>
        </authorList>
    </citation>
    <scope>NUCLEOTIDE SEQUENCE</scope>
</reference>
<evidence type="ECO:0000256" key="11">
    <source>
        <dbReference type="SAM" id="MobiDB-lite"/>
    </source>
</evidence>
<dbReference type="Gene3D" id="1.10.510.10">
    <property type="entry name" value="Transferase(Phosphotransferase) domain 1"/>
    <property type="match status" value="1"/>
</dbReference>
<feature type="region of interest" description="Disordered" evidence="11">
    <location>
        <begin position="564"/>
        <end position="613"/>
    </location>
</feature>
<evidence type="ECO:0000256" key="9">
    <source>
        <dbReference type="ARBA" id="ARBA00048679"/>
    </source>
</evidence>
<proteinExistence type="inferred from homology"/>
<feature type="compositionally biased region" description="Low complexity" evidence="11">
    <location>
        <begin position="583"/>
        <end position="592"/>
    </location>
</feature>
<comment type="similarity">
    <text evidence="1">Belongs to the protein kinase superfamily. TKL Ser/Thr protein kinase family. Pelle subfamily.</text>
</comment>
<evidence type="ECO:0000256" key="3">
    <source>
        <dbReference type="ARBA" id="ARBA00022527"/>
    </source>
</evidence>
<dbReference type="PANTHER" id="PTHR47989:SF62">
    <property type="entry name" value="OS05G0423500 PROTEIN"/>
    <property type="match status" value="1"/>
</dbReference>
<evidence type="ECO:0000256" key="1">
    <source>
        <dbReference type="ARBA" id="ARBA00008718"/>
    </source>
</evidence>
<dbReference type="InterPro" id="IPR011009">
    <property type="entry name" value="Kinase-like_dom_sf"/>
</dbReference>
<dbReference type="Gene3D" id="1.20.5.530">
    <property type="entry name" value="Single helix bin"/>
    <property type="match status" value="1"/>
</dbReference>
<evidence type="ECO:0000256" key="4">
    <source>
        <dbReference type="ARBA" id="ARBA00022679"/>
    </source>
</evidence>
<keyword evidence="6" id="KW-0418">Kinase</keyword>
<feature type="domain" description="Protein kinase" evidence="12">
    <location>
        <begin position="257"/>
        <end position="543"/>
    </location>
</feature>
<evidence type="ECO:0000256" key="2">
    <source>
        <dbReference type="ARBA" id="ARBA00012513"/>
    </source>
</evidence>
<evidence type="ECO:0000256" key="10">
    <source>
        <dbReference type="PROSITE-ProRule" id="PRU10141"/>
    </source>
</evidence>
<dbReference type="PROSITE" id="PS00108">
    <property type="entry name" value="PROTEIN_KINASE_ST"/>
    <property type="match status" value="1"/>
</dbReference>
<dbReference type="EMBL" id="CAJPEV010000308">
    <property type="protein sequence ID" value="CAG0883779.1"/>
    <property type="molecule type" value="Genomic_DNA"/>
</dbReference>
<dbReference type="PANTHER" id="PTHR47989">
    <property type="entry name" value="OS01G0750732 PROTEIN"/>
    <property type="match status" value="1"/>
</dbReference>
<feature type="region of interest" description="Disordered" evidence="11">
    <location>
        <begin position="182"/>
        <end position="235"/>
    </location>
</feature>
<keyword evidence="7 10" id="KW-0067">ATP-binding</keyword>
<dbReference type="GO" id="GO:0005524">
    <property type="term" value="F:ATP binding"/>
    <property type="evidence" value="ECO:0007669"/>
    <property type="project" value="UniProtKB-UniRule"/>
</dbReference>
<keyword evidence="5 10" id="KW-0547">Nucleotide-binding</keyword>
<keyword evidence="3" id="KW-0723">Serine/threonine-protein kinase</keyword>
<keyword evidence="14" id="KW-1185">Reference proteome</keyword>
<dbReference type="OrthoDB" id="6381377at2759"/>
<sequence>MLHRLGFDCKKILRTLGYEKLGKPKRLYLASQVGGQSLEAFPGSFAMDKGEKMGFDFRTIQEIQGCSRRSPDVLPTMILLEKWSFQNHTVEELFVLFSKMQNYEAMRIIQRFVPERYHPMIHEGERRITNILHKKTQGAIVAMDPSLPSFSTFSASPPSCSFARGAQLTSLREPQASIDAVNFNAPGSKGHLPNKDMTFPNVPISRSSNEVPDRTKPDAADVSNPSDSNSGGSHSPSIEASLLHIPYSELVVATDSFAPEHILGRGGFGIVYKGVWKHSIIAIKKIDPKNSSATSTSQPHLTHSLVELRLLNQFRHDNILPLYGYSIDRDPCIVYQFMPNGSLEDKLLCKHEQSPLGWLLRAEIALGVARGLQFLHSFKPKPLIHGDVKSANILLDGSFIPKLGDFGLAKEGPDGNQGTHMTVSRVHGTRPYLPEEYLRSKHLSDKVDVYSYGIVLFELGTGLRAYQEMRKTLRFLNELVEACVAEGDGKLEGIRDEKGGVERGDLFMPLMQLGLKCTLRRKDQRPDILTVFHQLNSLLHPPLQHHPTSLRSPIPVRDRLSPLIPSEERSSEVLSSTDDEITTDSSSSIDSTGPLEPPAADPASKPTCPTAGIMGLIPNITELGLGANQRESRSEDEEDLVQTISERFSNVHSALP</sequence>
<dbReference type="Gene3D" id="3.30.200.20">
    <property type="entry name" value="Phosphorylase Kinase, domain 1"/>
    <property type="match status" value="1"/>
</dbReference>
<evidence type="ECO:0000256" key="5">
    <source>
        <dbReference type="ARBA" id="ARBA00022741"/>
    </source>
</evidence>
<dbReference type="SUPFAM" id="SSF56112">
    <property type="entry name" value="Protein kinase-like (PK-like)"/>
    <property type="match status" value="1"/>
</dbReference>
<comment type="catalytic activity">
    <reaction evidence="9">
        <text>L-seryl-[protein] + ATP = O-phospho-L-seryl-[protein] + ADP + H(+)</text>
        <dbReference type="Rhea" id="RHEA:17989"/>
        <dbReference type="Rhea" id="RHEA-COMP:9863"/>
        <dbReference type="Rhea" id="RHEA-COMP:11604"/>
        <dbReference type="ChEBI" id="CHEBI:15378"/>
        <dbReference type="ChEBI" id="CHEBI:29999"/>
        <dbReference type="ChEBI" id="CHEBI:30616"/>
        <dbReference type="ChEBI" id="CHEBI:83421"/>
        <dbReference type="ChEBI" id="CHEBI:456216"/>
        <dbReference type="EC" id="2.7.11.1"/>
    </reaction>
</comment>
<keyword evidence="4" id="KW-0808">Transferase</keyword>
<gene>
    <name evidence="13" type="ORF">DSTB1V02_LOCUS2674</name>
</gene>
<name>A0A7R9A1L5_9CRUS</name>
<organism evidence="13">
    <name type="scientific">Darwinula stevensoni</name>
    <dbReference type="NCBI Taxonomy" id="69355"/>
    <lineage>
        <taxon>Eukaryota</taxon>
        <taxon>Metazoa</taxon>
        <taxon>Ecdysozoa</taxon>
        <taxon>Arthropoda</taxon>
        <taxon>Crustacea</taxon>
        <taxon>Oligostraca</taxon>
        <taxon>Ostracoda</taxon>
        <taxon>Podocopa</taxon>
        <taxon>Podocopida</taxon>
        <taxon>Darwinulocopina</taxon>
        <taxon>Darwinuloidea</taxon>
        <taxon>Darwinulidae</taxon>
        <taxon>Darwinula</taxon>
    </lineage>
</organism>
<dbReference type="AlphaFoldDB" id="A0A7R9A1L5"/>
<comment type="catalytic activity">
    <reaction evidence="8">
        <text>L-threonyl-[protein] + ATP = O-phospho-L-threonyl-[protein] + ADP + H(+)</text>
        <dbReference type="Rhea" id="RHEA:46608"/>
        <dbReference type="Rhea" id="RHEA-COMP:11060"/>
        <dbReference type="Rhea" id="RHEA-COMP:11605"/>
        <dbReference type="ChEBI" id="CHEBI:15378"/>
        <dbReference type="ChEBI" id="CHEBI:30013"/>
        <dbReference type="ChEBI" id="CHEBI:30616"/>
        <dbReference type="ChEBI" id="CHEBI:61977"/>
        <dbReference type="ChEBI" id="CHEBI:456216"/>
        <dbReference type="EC" id="2.7.11.1"/>
    </reaction>
</comment>
<dbReference type="EC" id="2.7.11.1" evidence="2"/>
<dbReference type="GO" id="GO:0004674">
    <property type="term" value="F:protein serine/threonine kinase activity"/>
    <property type="evidence" value="ECO:0007669"/>
    <property type="project" value="UniProtKB-KW"/>
</dbReference>
<dbReference type="Proteomes" id="UP000677054">
    <property type="component" value="Unassembled WGS sequence"/>
</dbReference>
<protein>
    <recommendedName>
        <fullName evidence="2">non-specific serine/threonine protein kinase</fullName>
        <ecNumber evidence="2">2.7.11.1</ecNumber>
    </recommendedName>
</protein>
<dbReference type="InterPro" id="IPR017441">
    <property type="entry name" value="Protein_kinase_ATP_BS"/>
</dbReference>
<feature type="compositionally biased region" description="Low complexity" evidence="11">
    <location>
        <begin position="223"/>
        <end position="235"/>
    </location>
</feature>
<dbReference type="CDD" id="cd14066">
    <property type="entry name" value="STKc_IRAK"/>
    <property type="match status" value="1"/>
</dbReference>